<proteinExistence type="predicted"/>
<organism evidence="1">
    <name type="scientific">Utricularia reniformis</name>
    <dbReference type="NCBI Taxonomy" id="192314"/>
    <lineage>
        <taxon>Eukaryota</taxon>
        <taxon>Viridiplantae</taxon>
        <taxon>Streptophyta</taxon>
        <taxon>Embryophyta</taxon>
        <taxon>Tracheophyta</taxon>
        <taxon>Spermatophyta</taxon>
        <taxon>Magnoliopsida</taxon>
        <taxon>eudicotyledons</taxon>
        <taxon>Gunneridae</taxon>
        <taxon>Pentapetalae</taxon>
        <taxon>asterids</taxon>
        <taxon>lamiids</taxon>
        <taxon>Lamiales</taxon>
        <taxon>Lentibulariaceae</taxon>
        <taxon>Utricularia</taxon>
    </lineage>
</organism>
<protein>
    <submittedName>
        <fullName evidence="1">Uncharacterized protein</fullName>
    </submittedName>
</protein>
<name>A0A1Y0AYW5_9LAMI</name>
<sequence length="68" mass="7709">MLPVSAFEHHNQHLEMDIVVPALTIPSVSRPSPEVKTYQPMEPETPSPGVRPFFIYRLRASTIMSFLS</sequence>
<evidence type="ECO:0000313" key="1">
    <source>
        <dbReference type="EMBL" id="ART30356.1"/>
    </source>
</evidence>
<dbReference type="AlphaFoldDB" id="A0A1Y0AYW5"/>
<reference evidence="1" key="1">
    <citation type="submission" date="2017-03" db="EMBL/GenBank/DDBJ databases">
        <title>The mitochondrial genome of the carnivorous plant Utricularia reniformis (Lentibulariaceae): structure, comparative analysis and evolutionary landmarks.</title>
        <authorList>
            <person name="Silva S.R."/>
            <person name="Alvarenga D.O."/>
            <person name="Michael T.P."/>
            <person name="Miranda V.F.O."/>
            <person name="Varani A.M."/>
        </authorList>
    </citation>
    <scope>NUCLEOTIDE SEQUENCE</scope>
</reference>
<keyword evidence="1" id="KW-0496">Mitochondrion</keyword>
<gene>
    <name evidence="1" type="ORF">AEK19_MT1189</name>
</gene>
<accession>A0A1Y0AYW5</accession>
<geneLocation type="mitochondrion" evidence="1"/>
<dbReference type="EMBL" id="KY774314">
    <property type="protein sequence ID" value="ART30356.1"/>
    <property type="molecule type" value="Genomic_DNA"/>
</dbReference>